<keyword evidence="2" id="KW-0719">Serine esterase</keyword>
<accession>A0ABS9NKA8</accession>
<dbReference type="InterPro" id="IPR000073">
    <property type="entry name" value="AB_hydrolase_1"/>
</dbReference>
<dbReference type="InterPro" id="IPR050960">
    <property type="entry name" value="AB_hydrolase_4_sf"/>
</dbReference>
<dbReference type="Pfam" id="PF12697">
    <property type="entry name" value="Abhydrolase_6"/>
    <property type="match status" value="1"/>
</dbReference>
<feature type="domain" description="AB hydrolase-1" evidence="4">
    <location>
        <begin position="68"/>
        <end position="289"/>
    </location>
</feature>
<dbReference type="Gene3D" id="3.40.50.1820">
    <property type="entry name" value="alpha/beta hydrolase"/>
    <property type="match status" value="1"/>
</dbReference>
<comment type="similarity">
    <text evidence="1">Belongs to the AB hydrolase superfamily. AB hydrolase 4 family.</text>
</comment>
<evidence type="ECO:0000256" key="3">
    <source>
        <dbReference type="ARBA" id="ARBA00022801"/>
    </source>
</evidence>
<dbReference type="RefSeq" id="WP_238745131.1">
    <property type="nucleotide sequence ID" value="NZ_JAKOOW010000003.1"/>
</dbReference>
<organism evidence="5 6">
    <name type="scientific">Kingella pumchi</name>
    <dbReference type="NCBI Taxonomy" id="2779506"/>
    <lineage>
        <taxon>Bacteria</taxon>
        <taxon>Pseudomonadati</taxon>
        <taxon>Pseudomonadota</taxon>
        <taxon>Betaproteobacteria</taxon>
        <taxon>Neisseriales</taxon>
        <taxon>Neisseriaceae</taxon>
        <taxon>Kingella</taxon>
    </lineage>
</organism>
<comment type="caution">
    <text evidence="5">The sequence shown here is derived from an EMBL/GenBank/DDBJ whole genome shotgun (WGS) entry which is preliminary data.</text>
</comment>
<evidence type="ECO:0000259" key="4">
    <source>
        <dbReference type="Pfam" id="PF12697"/>
    </source>
</evidence>
<protein>
    <submittedName>
        <fullName evidence="5">Alpha/beta fold hydrolase</fullName>
    </submittedName>
</protein>
<dbReference type="EMBL" id="JAKOOW010000003">
    <property type="protein sequence ID" value="MCG6503105.1"/>
    <property type="molecule type" value="Genomic_DNA"/>
</dbReference>
<evidence type="ECO:0000313" key="6">
    <source>
        <dbReference type="Proteomes" id="UP001298424"/>
    </source>
</evidence>
<dbReference type="InterPro" id="IPR012020">
    <property type="entry name" value="ABHD4"/>
</dbReference>
<dbReference type="PROSITE" id="PS01133">
    <property type="entry name" value="UPF0017"/>
    <property type="match status" value="1"/>
</dbReference>
<gene>
    <name evidence="5" type="ORF">MB824_01110</name>
</gene>
<dbReference type="PIRSF" id="PIRSF005211">
    <property type="entry name" value="Ab_hydro_YheT"/>
    <property type="match status" value="1"/>
</dbReference>
<dbReference type="GO" id="GO:0016787">
    <property type="term" value="F:hydrolase activity"/>
    <property type="evidence" value="ECO:0007669"/>
    <property type="project" value="UniProtKB-KW"/>
</dbReference>
<dbReference type="InterPro" id="IPR000952">
    <property type="entry name" value="AB_hydrolase_4_CS"/>
</dbReference>
<reference evidence="5 6" key="1">
    <citation type="submission" date="2022-02" db="EMBL/GenBank/DDBJ databases">
        <title>Genome sequence data of Kingella unionensis sp. nov. strain CICC 24913 (CCUG 75125).</title>
        <authorList>
            <person name="Xiao M."/>
        </authorList>
    </citation>
    <scope>NUCLEOTIDE SEQUENCE [LARGE SCALE GENOMIC DNA]</scope>
    <source>
        <strain evidence="5 6">CICC 24913</strain>
    </source>
</reference>
<keyword evidence="6" id="KW-1185">Reference proteome</keyword>
<evidence type="ECO:0000256" key="1">
    <source>
        <dbReference type="ARBA" id="ARBA00010884"/>
    </source>
</evidence>
<evidence type="ECO:0000313" key="5">
    <source>
        <dbReference type="EMBL" id="MCG6503105.1"/>
    </source>
</evidence>
<dbReference type="PANTHER" id="PTHR10794">
    <property type="entry name" value="ABHYDROLASE DOMAIN-CONTAINING PROTEIN"/>
    <property type="match status" value="1"/>
</dbReference>
<keyword evidence="3 5" id="KW-0378">Hydrolase</keyword>
<proteinExistence type="inferred from homology"/>
<sequence length="316" mass="34167">MNPHDLLQQLPPLQAPPWLKGGHAQTLYAKALQSPPPAYRRELLPDSYGEDLAAYDFVDAADPDAPLVVLFHGLEGSSTSHYAVELMHRVRAHGWHGVVAHFRSCGGVASKRLYHSGDSREAAHMLALLAARYRKIYAVGVSLGGNVLAKYLGEQGAAALPAAAATVSSPLDLGAGSRLLESGLSRLLYTPYFMHTLMGKVPAGRRRFCRSLAEFDNRYTAPLHGFADKDDYYAQSSAKPLLKNIAVPTLLLNARNDPFVPADSLPTAADISPSVCLLQPEHGGHCGFVSGGGRGHLRWLPDTLLAFFDGLERRRG</sequence>
<name>A0ABS9NKA8_9NEIS</name>
<dbReference type="SUPFAM" id="SSF53474">
    <property type="entry name" value="alpha/beta-Hydrolases"/>
    <property type="match status" value="1"/>
</dbReference>
<dbReference type="Proteomes" id="UP001298424">
    <property type="component" value="Unassembled WGS sequence"/>
</dbReference>
<dbReference type="PANTHER" id="PTHR10794:SF94">
    <property type="entry name" value="ESTERASE YHET-RELATED"/>
    <property type="match status" value="1"/>
</dbReference>
<evidence type="ECO:0000256" key="2">
    <source>
        <dbReference type="ARBA" id="ARBA00022487"/>
    </source>
</evidence>
<dbReference type="InterPro" id="IPR029058">
    <property type="entry name" value="AB_hydrolase_fold"/>
</dbReference>